<comment type="caution">
    <text evidence="3">The sequence shown here is derived from an EMBL/GenBank/DDBJ whole genome shotgun (WGS) entry which is preliminary data.</text>
</comment>
<feature type="signal peptide" evidence="2">
    <location>
        <begin position="1"/>
        <end position="28"/>
    </location>
</feature>
<keyword evidence="2" id="KW-0732">Signal</keyword>
<feature type="compositionally biased region" description="Polar residues" evidence="1">
    <location>
        <begin position="172"/>
        <end position="183"/>
    </location>
</feature>
<evidence type="ECO:0000256" key="2">
    <source>
        <dbReference type="SAM" id="SignalP"/>
    </source>
</evidence>
<dbReference type="EMBL" id="JACJPY010000041">
    <property type="protein sequence ID" value="MBD2151084.1"/>
    <property type="molecule type" value="Genomic_DNA"/>
</dbReference>
<dbReference type="InterPro" id="IPR025478">
    <property type="entry name" value="COP23"/>
</dbReference>
<dbReference type="Proteomes" id="UP000631421">
    <property type="component" value="Unassembled WGS sequence"/>
</dbReference>
<dbReference type="Pfam" id="PF14218">
    <property type="entry name" value="COP23"/>
    <property type="match status" value="1"/>
</dbReference>
<evidence type="ECO:0000256" key="1">
    <source>
        <dbReference type="SAM" id="MobiDB-lite"/>
    </source>
</evidence>
<feature type="region of interest" description="Disordered" evidence="1">
    <location>
        <begin position="169"/>
        <end position="202"/>
    </location>
</feature>
<sequence>MKTNFVNVLALSATAIASIFLAANPSQAQRGQGFYCDTSGGSPATMYQNSEGGVERWISWDSNFFTDAGWTPATRCREVSNRLESYRTAKLLKYVTVGRMNGENVICTASEKNGRCGGLIYTLKPGQDAIRTLYTFFGLREGQAGVPVLSESAEIPYIDVSGRLGRDAAATTKVQPARTTPAVNNPAVKPQPASGVRKGDFD</sequence>
<keyword evidence="4" id="KW-1185">Reference proteome</keyword>
<name>A0A926Z8I7_9CYAN</name>
<reference evidence="3 4" key="1">
    <citation type="journal article" date="2015" name="ISME J.">
        <title>Draft Genome Sequence of Streptomyces incarnatus NRRL8089, which Produces the Nucleoside Antibiotic Sinefungin.</title>
        <authorList>
            <person name="Oshima K."/>
            <person name="Hattori M."/>
            <person name="Shimizu H."/>
            <person name="Fukuda K."/>
            <person name="Nemoto M."/>
            <person name="Inagaki K."/>
            <person name="Tamura T."/>
        </authorList>
    </citation>
    <scope>NUCLEOTIDE SEQUENCE [LARGE SCALE GENOMIC DNA]</scope>
    <source>
        <strain evidence="3 4">FACHB-1277</strain>
    </source>
</reference>
<accession>A0A926Z8I7</accession>
<organism evidence="3 4">
    <name type="scientific">Pseudanabaena cinerea FACHB-1277</name>
    <dbReference type="NCBI Taxonomy" id="2949581"/>
    <lineage>
        <taxon>Bacteria</taxon>
        <taxon>Bacillati</taxon>
        <taxon>Cyanobacteriota</taxon>
        <taxon>Cyanophyceae</taxon>
        <taxon>Pseudanabaenales</taxon>
        <taxon>Pseudanabaenaceae</taxon>
        <taxon>Pseudanabaena</taxon>
        <taxon>Pseudanabaena cinerea</taxon>
    </lineage>
</organism>
<proteinExistence type="predicted"/>
<gene>
    <name evidence="3" type="ORF">H6F44_13285</name>
</gene>
<protein>
    <submittedName>
        <fullName evidence="3">Uncharacterized protein</fullName>
    </submittedName>
</protein>
<feature type="chain" id="PRO_5037249705" evidence="2">
    <location>
        <begin position="29"/>
        <end position="202"/>
    </location>
</feature>
<dbReference type="AlphaFoldDB" id="A0A926Z8I7"/>
<evidence type="ECO:0000313" key="3">
    <source>
        <dbReference type="EMBL" id="MBD2151084.1"/>
    </source>
</evidence>
<evidence type="ECO:0000313" key="4">
    <source>
        <dbReference type="Proteomes" id="UP000631421"/>
    </source>
</evidence>
<dbReference type="RefSeq" id="WP_190351459.1">
    <property type="nucleotide sequence ID" value="NZ_JACJPY010000041.1"/>
</dbReference>